<dbReference type="AlphaFoldDB" id="A0A9X1TFT5"/>
<protein>
    <recommendedName>
        <fullName evidence="3">SDR family NAD(P)-dependent oxidoreductase</fullName>
    </recommendedName>
</protein>
<reference evidence="1" key="1">
    <citation type="submission" date="2021-12" db="EMBL/GenBank/DDBJ databases">
        <title>Novel species in genus Dyadobacter.</title>
        <authorList>
            <person name="Ma C."/>
        </authorList>
    </citation>
    <scope>NUCLEOTIDE SEQUENCE</scope>
    <source>
        <strain evidence="1">CY399</strain>
    </source>
</reference>
<comment type="caution">
    <text evidence="1">The sequence shown here is derived from an EMBL/GenBank/DDBJ whole genome shotgun (WGS) entry which is preliminary data.</text>
</comment>
<evidence type="ECO:0008006" key="3">
    <source>
        <dbReference type="Google" id="ProtNLM"/>
    </source>
</evidence>
<organism evidence="1 2">
    <name type="scientific">Dyadobacter fanqingshengii</name>
    <dbReference type="NCBI Taxonomy" id="2906443"/>
    <lineage>
        <taxon>Bacteria</taxon>
        <taxon>Pseudomonadati</taxon>
        <taxon>Bacteroidota</taxon>
        <taxon>Cytophagia</taxon>
        <taxon>Cytophagales</taxon>
        <taxon>Spirosomataceae</taxon>
        <taxon>Dyadobacter</taxon>
    </lineage>
</organism>
<gene>
    <name evidence="1" type="ORF">LXM24_07020</name>
</gene>
<dbReference type="InterPro" id="IPR036291">
    <property type="entry name" value="NAD(P)-bd_dom_sf"/>
</dbReference>
<accession>A0A9X1TFT5</accession>
<evidence type="ECO:0000313" key="2">
    <source>
        <dbReference type="Proteomes" id="UP001139700"/>
    </source>
</evidence>
<dbReference type="Gene3D" id="3.40.50.720">
    <property type="entry name" value="NAD(P)-binding Rossmann-like Domain"/>
    <property type="match status" value="1"/>
</dbReference>
<sequence>MNFSVIRSADTLWGSAAAMELAMQKRHLILLGKELPALESLRHKIEKHAGVHVQHFQTDDAVTQDIISVCDHINMHYEVDLLFNFAEIGFEQKLEDFDIHQLDRKLKVSHAAGTLYLHQLLPNLLLHGNALVMQFWCCAAPMQPWQEALVNYNRHYSEFLNSEWRETGLTIKNFTVEVPGNEPVLMF</sequence>
<name>A0A9X1TFT5_9BACT</name>
<dbReference type="SUPFAM" id="SSF51735">
    <property type="entry name" value="NAD(P)-binding Rossmann-fold domains"/>
    <property type="match status" value="1"/>
</dbReference>
<evidence type="ECO:0000313" key="1">
    <source>
        <dbReference type="EMBL" id="MCF0039832.1"/>
    </source>
</evidence>
<keyword evidence="2" id="KW-1185">Reference proteome</keyword>
<dbReference type="RefSeq" id="WP_234612270.1">
    <property type="nucleotide sequence ID" value="NZ_CP098806.1"/>
</dbReference>
<dbReference type="EMBL" id="JAJTTA010000002">
    <property type="protein sequence ID" value="MCF0039832.1"/>
    <property type="molecule type" value="Genomic_DNA"/>
</dbReference>
<proteinExistence type="predicted"/>
<dbReference type="Proteomes" id="UP001139700">
    <property type="component" value="Unassembled WGS sequence"/>
</dbReference>